<name>A0A8J3I9U9_9CHLR</name>
<accession>A0A8J3I9U9</accession>
<protein>
    <submittedName>
        <fullName evidence="2">Uncharacterized protein</fullName>
    </submittedName>
</protein>
<keyword evidence="3" id="KW-1185">Reference proteome</keyword>
<feature type="region of interest" description="Disordered" evidence="1">
    <location>
        <begin position="46"/>
        <end position="73"/>
    </location>
</feature>
<evidence type="ECO:0000313" key="2">
    <source>
        <dbReference type="EMBL" id="GHO51291.1"/>
    </source>
</evidence>
<sequence length="73" mass="8261">MERKDQPEEAERPLQAVERHLCQQVLLYHAMAFLLQQVMSKHLGGNLKQGEKKGKDETGHQQALSVLLPCPQA</sequence>
<dbReference type="EMBL" id="BNJF01000011">
    <property type="protein sequence ID" value="GHO51291.1"/>
    <property type="molecule type" value="Genomic_DNA"/>
</dbReference>
<reference evidence="2" key="1">
    <citation type="submission" date="2020-10" db="EMBL/GenBank/DDBJ databases">
        <title>Taxonomic study of unclassified bacteria belonging to the class Ktedonobacteria.</title>
        <authorList>
            <person name="Yabe S."/>
            <person name="Wang C.M."/>
            <person name="Zheng Y."/>
            <person name="Sakai Y."/>
            <person name="Cavaletti L."/>
            <person name="Monciardini P."/>
            <person name="Donadio S."/>
        </authorList>
    </citation>
    <scope>NUCLEOTIDE SEQUENCE</scope>
    <source>
        <strain evidence="2">SOSP1-1</strain>
    </source>
</reference>
<gene>
    <name evidence="2" type="ORF">KSX_94540</name>
</gene>
<dbReference type="RefSeq" id="WP_220200216.1">
    <property type="nucleotide sequence ID" value="NZ_BNJF01000011.1"/>
</dbReference>
<comment type="caution">
    <text evidence="2">The sequence shown here is derived from an EMBL/GenBank/DDBJ whole genome shotgun (WGS) entry which is preliminary data.</text>
</comment>
<proteinExistence type="predicted"/>
<evidence type="ECO:0000256" key="1">
    <source>
        <dbReference type="SAM" id="MobiDB-lite"/>
    </source>
</evidence>
<organism evidence="2 3">
    <name type="scientific">Ktedonospora formicarum</name>
    <dbReference type="NCBI Taxonomy" id="2778364"/>
    <lineage>
        <taxon>Bacteria</taxon>
        <taxon>Bacillati</taxon>
        <taxon>Chloroflexota</taxon>
        <taxon>Ktedonobacteria</taxon>
        <taxon>Ktedonobacterales</taxon>
        <taxon>Ktedonobacteraceae</taxon>
        <taxon>Ktedonospora</taxon>
    </lineage>
</organism>
<dbReference type="AlphaFoldDB" id="A0A8J3I9U9"/>
<feature type="compositionally biased region" description="Basic and acidic residues" evidence="1">
    <location>
        <begin position="49"/>
        <end position="59"/>
    </location>
</feature>
<evidence type="ECO:0000313" key="3">
    <source>
        <dbReference type="Proteomes" id="UP000612362"/>
    </source>
</evidence>
<dbReference type="Proteomes" id="UP000612362">
    <property type="component" value="Unassembled WGS sequence"/>
</dbReference>